<keyword evidence="2" id="KW-1185">Reference proteome</keyword>
<sequence length="203" mass="22381">MLEVSFIGRRSVFNELSSIVTGPISVKYADSRVIRAVGNEVCILDYYVDVDCSGNCVRVGRYVEPVELMGILTSIIVNMLNHELIKMGIDYGTERTGVVLIYDNTPLIGSILTPVKLIKLIKLINGRFSEVAIGDSPSARRFLGRSINDLCSITDNILIINELESSRLRNWISTNGLMGDVADAYAIALTKPKITIKCPNLKD</sequence>
<proteinExistence type="predicted"/>
<reference evidence="1 2" key="1">
    <citation type="submission" date="2007-10" db="EMBL/GenBank/DDBJ databases">
        <title>Complete sequence of Caldivirga maquilingensis IC-167.</title>
        <authorList>
            <consortium name="US DOE Joint Genome Institute"/>
            <person name="Copeland A."/>
            <person name="Lucas S."/>
            <person name="Lapidus A."/>
            <person name="Barry K."/>
            <person name="Glavina del Rio T."/>
            <person name="Dalin E."/>
            <person name="Tice H."/>
            <person name="Pitluck S."/>
            <person name="Saunders E."/>
            <person name="Brettin T."/>
            <person name="Bruce D."/>
            <person name="Detter J.C."/>
            <person name="Han C."/>
            <person name="Schmutz J."/>
            <person name="Larimer F."/>
            <person name="Land M."/>
            <person name="Hauser L."/>
            <person name="Kyrpides N."/>
            <person name="Ivanova N."/>
            <person name="Biddle J.F."/>
            <person name="Zhang Z."/>
            <person name="Fitz-Gibbon S.T."/>
            <person name="Lowe T.M."/>
            <person name="Saltikov C."/>
            <person name="House C.H."/>
            <person name="Richardson P."/>
        </authorList>
    </citation>
    <scope>NUCLEOTIDE SEQUENCE [LARGE SCALE GENOMIC DNA]</scope>
    <source>
        <strain evidence="2">ATCC 700844 / DSM 13496 / JCM 10307 / IC-167</strain>
    </source>
</reference>
<accession>A8MCM0</accession>
<evidence type="ECO:0000313" key="2">
    <source>
        <dbReference type="Proteomes" id="UP000001137"/>
    </source>
</evidence>
<dbReference type="GeneID" id="5709193"/>
<protein>
    <submittedName>
        <fullName evidence="1">Uncharacterized protein</fullName>
    </submittedName>
</protein>
<gene>
    <name evidence="1" type="ordered locus">Cmaq_0686</name>
</gene>
<dbReference type="Proteomes" id="UP000001137">
    <property type="component" value="Chromosome"/>
</dbReference>
<organism evidence="1 2">
    <name type="scientific">Caldivirga maquilingensis (strain ATCC 700844 / DSM 13496 / JCM 10307 / IC-167)</name>
    <dbReference type="NCBI Taxonomy" id="397948"/>
    <lineage>
        <taxon>Archaea</taxon>
        <taxon>Thermoproteota</taxon>
        <taxon>Thermoprotei</taxon>
        <taxon>Thermoproteales</taxon>
        <taxon>Thermoproteaceae</taxon>
        <taxon>Caldivirga</taxon>
    </lineage>
</organism>
<dbReference type="AlphaFoldDB" id="A8MCM0"/>
<name>A8MCM0_CALMQ</name>
<dbReference type="OrthoDB" id="375875at2157"/>
<evidence type="ECO:0000313" key="1">
    <source>
        <dbReference type="EMBL" id="ABW01526.1"/>
    </source>
</evidence>
<dbReference type="eggNOG" id="arCOG05656">
    <property type="taxonomic scope" value="Archaea"/>
</dbReference>
<dbReference type="RefSeq" id="WP_012185746.1">
    <property type="nucleotide sequence ID" value="NC_009954.1"/>
</dbReference>
<dbReference type="HOGENOM" id="CLU_1346358_0_0_2"/>
<dbReference type="KEGG" id="cma:Cmaq_0686"/>
<dbReference type="EMBL" id="CP000852">
    <property type="protein sequence ID" value="ABW01526.1"/>
    <property type="molecule type" value="Genomic_DNA"/>
</dbReference>